<dbReference type="EMBL" id="AUZZ01008057">
    <property type="protein sequence ID" value="EQD39601.1"/>
    <property type="molecule type" value="Genomic_DNA"/>
</dbReference>
<accession>T0YVL9</accession>
<sequence length="380" mass="42627">VKYEVGKMFIEPASAQKGDSKTLNAKLDMQQSSLSTDAEAKMLELQKLSEMLDNLRATALSANKIYSEKMPELQSRLGEINKVYEQVEKENKVVNDMRVNLEKTYEGINNKVSDMLKKLDYLDSGDFSTKLNDSISKVEGLLKGSGSTDEKLKTVRTEKEKAIATLKSDLENQFKKLRQDLETSDKEVEEELRKHEQDIKVYNEGLKEQLKVSKDLLKQVSDFKKEKEKEKKALNEAVREFTDKYTKSYSIVSKDMGILEHDSKSIMADIFNLKDNFGGAANVYDTLLGIQKDADGMKAKVADARESLQKMQDDIRLLTRGNIGIAERASKLDSIEKASASIDKNIIDMKGTLEADLQKFGDGSGGKPTQKPAKGKPTKK</sequence>
<feature type="coiled-coil region" evidence="1">
    <location>
        <begin position="38"/>
        <end position="104"/>
    </location>
</feature>
<name>T0YVL9_9ZZZZ</name>
<protein>
    <submittedName>
        <fullName evidence="3">Uncharacterized protein</fullName>
    </submittedName>
</protein>
<dbReference type="AlphaFoldDB" id="T0YVL9"/>
<evidence type="ECO:0000256" key="1">
    <source>
        <dbReference type="SAM" id="Coils"/>
    </source>
</evidence>
<feature type="coiled-coil region" evidence="1">
    <location>
        <begin position="167"/>
        <end position="244"/>
    </location>
</feature>
<feature type="non-terminal residue" evidence="3">
    <location>
        <position position="1"/>
    </location>
</feature>
<evidence type="ECO:0000313" key="3">
    <source>
        <dbReference type="EMBL" id="EQD39601.1"/>
    </source>
</evidence>
<reference evidence="3" key="1">
    <citation type="submission" date="2013-08" db="EMBL/GenBank/DDBJ databases">
        <authorList>
            <person name="Mendez C."/>
            <person name="Richter M."/>
            <person name="Ferrer M."/>
            <person name="Sanchez J."/>
        </authorList>
    </citation>
    <scope>NUCLEOTIDE SEQUENCE</scope>
</reference>
<organism evidence="3">
    <name type="scientific">mine drainage metagenome</name>
    <dbReference type="NCBI Taxonomy" id="410659"/>
    <lineage>
        <taxon>unclassified sequences</taxon>
        <taxon>metagenomes</taxon>
        <taxon>ecological metagenomes</taxon>
    </lineage>
</organism>
<feature type="region of interest" description="Disordered" evidence="2">
    <location>
        <begin position="358"/>
        <end position="380"/>
    </location>
</feature>
<comment type="caution">
    <text evidence="3">The sequence shown here is derived from an EMBL/GenBank/DDBJ whole genome shotgun (WGS) entry which is preliminary data.</text>
</comment>
<reference evidence="3" key="2">
    <citation type="journal article" date="2014" name="ISME J.">
        <title>Microbial stratification in low pH oxic and suboxic macroscopic growths along an acid mine drainage.</title>
        <authorList>
            <person name="Mendez-Garcia C."/>
            <person name="Mesa V."/>
            <person name="Sprenger R.R."/>
            <person name="Richter M."/>
            <person name="Diez M.S."/>
            <person name="Solano J."/>
            <person name="Bargiela R."/>
            <person name="Golyshina O.V."/>
            <person name="Manteca A."/>
            <person name="Ramos J.L."/>
            <person name="Gallego J.R."/>
            <person name="Llorente I."/>
            <person name="Martins Dos Santos V.A."/>
            <person name="Jensen O.N."/>
            <person name="Pelaez A.I."/>
            <person name="Sanchez J."/>
            <person name="Ferrer M."/>
        </authorList>
    </citation>
    <scope>NUCLEOTIDE SEQUENCE</scope>
</reference>
<proteinExistence type="predicted"/>
<keyword evidence="1" id="KW-0175">Coiled coil</keyword>
<gene>
    <name evidence="3" type="ORF">B2A_11181</name>
</gene>
<evidence type="ECO:0000256" key="2">
    <source>
        <dbReference type="SAM" id="MobiDB-lite"/>
    </source>
</evidence>